<accession>A0AAE9J483</accession>
<protein>
    <submittedName>
        <fullName evidence="1">Uncharacterized protein</fullName>
    </submittedName>
</protein>
<organism evidence="1 2">
    <name type="scientific">Caenorhabditis briggsae</name>
    <dbReference type="NCBI Taxonomy" id="6238"/>
    <lineage>
        <taxon>Eukaryota</taxon>
        <taxon>Metazoa</taxon>
        <taxon>Ecdysozoa</taxon>
        <taxon>Nematoda</taxon>
        <taxon>Chromadorea</taxon>
        <taxon>Rhabditida</taxon>
        <taxon>Rhabditina</taxon>
        <taxon>Rhabditomorpha</taxon>
        <taxon>Rhabditoidea</taxon>
        <taxon>Rhabditidae</taxon>
        <taxon>Peloderinae</taxon>
        <taxon>Caenorhabditis</taxon>
    </lineage>
</organism>
<dbReference type="EMBL" id="CP092620">
    <property type="protein sequence ID" value="UMM13915.1"/>
    <property type="molecule type" value="Genomic_DNA"/>
</dbReference>
<gene>
    <name evidence="1" type="ORF">L5515_001958</name>
</gene>
<evidence type="ECO:0000313" key="2">
    <source>
        <dbReference type="Proteomes" id="UP000829354"/>
    </source>
</evidence>
<name>A0AAE9J483_CAEBR</name>
<sequence length="351" mass="40008">MSDTPNSSKAPETSCDVEEVTTGVGQVSISTPSATDTQGTNINLINGLARNYKECGVGNESKSSSLYVIVNFKELEKTTDDVKKMLNSVKYCGTVYSLSLEDRMVNHRNKNKHKNIWKDYKMLEVETLKSDADINSNYGITFENYIAVLELAVHCLTDDLTCLTSKPAFGTSGTFFFWFARGFLNDHPDILTEIKKKIIDALKRRNYVEEKSKCGRCKKEMRYQSSVQRHQNNGACEIDQKYFEQVKKICDKGDIKQERGEDICISVNKFKRIVNEFLNNFPEESLKEIILLLLQSIDSKLNISYKIMIGDKRKTPGEIIKEIEDGIIKIVNVSDVKRFEKVPTIEFNLIL</sequence>
<keyword evidence="2" id="KW-1185">Reference proteome</keyword>
<reference evidence="1 2" key="1">
    <citation type="submission" date="2022-04" db="EMBL/GenBank/DDBJ databases">
        <title>Chromosome-level reference genomes for two strains of Caenorhabditis briggsae: an improved platform for comparative genomics.</title>
        <authorList>
            <person name="Stevens L."/>
            <person name="Andersen E."/>
        </authorList>
    </citation>
    <scope>NUCLEOTIDE SEQUENCE [LARGE SCALE GENOMIC DNA]</scope>
    <source>
        <strain evidence="1">VX34</strain>
        <tissue evidence="1">Whole-organism</tissue>
    </source>
</reference>
<evidence type="ECO:0000313" key="1">
    <source>
        <dbReference type="EMBL" id="UMM13915.1"/>
    </source>
</evidence>
<dbReference type="Proteomes" id="UP000829354">
    <property type="component" value="Chromosome I"/>
</dbReference>
<proteinExistence type="predicted"/>
<dbReference type="AlphaFoldDB" id="A0AAE9J483"/>